<feature type="domain" description="Potassium channel" evidence="14">
    <location>
        <begin position="19"/>
        <end position="59"/>
    </location>
</feature>
<comment type="subcellular location">
    <subcellularLocation>
        <location evidence="1">Membrane</location>
        <topology evidence="1">Multi-pass membrane protein</topology>
    </subcellularLocation>
</comment>
<proteinExistence type="inferred from homology"/>
<evidence type="ECO:0000256" key="3">
    <source>
        <dbReference type="ARBA" id="ARBA00022448"/>
    </source>
</evidence>
<feature type="transmembrane region" description="Helical" evidence="13">
    <location>
        <begin position="117"/>
        <end position="135"/>
    </location>
</feature>
<keyword evidence="4" id="KW-0633">Potassium transport</keyword>
<dbReference type="AlphaFoldDB" id="A0A2G8JBT2"/>
<gene>
    <name evidence="15" type="ORF">BSL78_29977</name>
</gene>
<dbReference type="GO" id="GO:0015271">
    <property type="term" value="F:outward rectifier potassium channel activity"/>
    <property type="evidence" value="ECO:0007669"/>
    <property type="project" value="TreeGrafter"/>
</dbReference>
<feature type="transmembrane region" description="Helical" evidence="13">
    <location>
        <begin position="6"/>
        <end position="23"/>
    </location>
</feature>
<dbReference type="STRING" id="307972.A0A2G8JBT2"/>
<dbReference type="InterPro" id="IPR003092">
    <property type="entry name" value="2pore_dom_K_chnl_TASK"/>
</dbReference>
<feature type="transmembrane region" description="Helical" evidence="13">
    <location>
        <begin position="147"/>
        <end position="174"/>
    </location>
</feature>
<comment type="caution">
    <text evidence="15">The sequence shown here is derived from an EMBL/GenBank/DDBJ whole genome shotgun (WGS) entry which is preliminary data.</text>
</comment>
<keyword evidence="11 12" id="KW-0407">Ion channel</keyword>
<dbReference type="InterPro" id="IPR003280">
    <property type="entry name" value="2pore_dom_K_chnl"/>
</dbReference>
<evidence type="ECO:0000256" key="1">
    <source>
        <dbReference type="ARBA" id="ARBA00004141"/>
    </source>
</evidence>
<dbReference type="GO" id="GO:0022841">
    <property type="term" value="F:potassium ion leak channel activity"/>
    <property type="evidence" value="ECO:0007669"/>
    <property type="project" value="TreeGrafter"/>
</dbReference>
<evidence type="ECO:0000256" key="5">
    <source>
        <dbReference type="ARBA" id="ARBA00022692"/>
    </source>
</evidence>
<keyword evidence="9 12" id="KW-0406">Ion transport</keyword>
<protein>
    <submittedName>
        <fullName evidence="15">Putative two pore potassium channel protein sup-9-like</fullName>
    </submittedName>
</protein>
<name>A0A2G8JBT2_STIJA</name>
<dbReference type="PRINTS" id="PR01095">
    <property type="entry name" value="TASKCHANNEL"/>
</dbReference>
<dbReference type="OrthoDB" id="297496at2759"/>
<dbReference type="Gene3D" id="1.10.287.70">
    <property type="match status" value="1"/>
</dbReference>
<dbReference type="GO" id="GO:0005886">
    <property type="term" value="C:plasma membrane"/>
    <property type="evidence" value="ECO:0007669"/>
    <property type="project" value="TreeGrafter"/>
</dbReference>
<evidence type="ECO:0000259" key="14">
    <source>
        <dbReference type="Pfam" id="PF07885"/>
    </source>
</evidence>
<dbReference type="PANTHER" id="PTHR11003">
    <property type="entry name" value="POTASSIUM CHANNEL, SUBFAMILY K"/>
    <property type="match status" value="1"/>
</dbReference>
<evidence type="ECO:0000256" key="11">
    <source>
        <dbReference type="ARBA" id="ARBA00023303"/>
    </source>
</evidence>
<sequence>MGFVSYLSLILSFPYFLAFSTGYGHSTPRTDGGKIFCMIYSLIGIPLNLVMFQSVGERLNILMGFGIKKIKRCLKFKKAEVSHTELVMIGALTTGFITITGSLAFSKFENWSFLDAYYFVSITLTTIGFGDLVVLQKNNHLQNSPQYVFFSIMYILGALVVVASVMNLLVLRLLTLNTEDERREQQEQAMRQSAVELNHIDSHIAFHSNHNHSSGPLLGGKISKIAPPSMIRMNRVIYLDRTMSIFLYTDKVFITRSTQI</sequence>
<keyword evidence="8 13" id="KW-1133">Transmembrane helix</keyword>
<feature type="transmembrane region" description="Helical" evidence="13">
    <location>
        <begin position="35"/>
        <end position="55"/>
    </location>
</feature>
<dbReference type="Proteomes" id="UP000230750">
    <property type="component" value="Unassembled WGS sequence"/>
</dbReference>
<evidence type="ECO:0000256" key="9">
    <source>
        <dbReference type="ARBA" id="ARBA00023065"/>
    </source>
</evidence>
<keyword evidence="6" id="KW-0631">Potassium channel</keyword>
<dbReference type="EMBL" id="MRZV01002687">
    <property type="protein sequence ID" value="PIK33208.1"/>
    <property type="molecule type" value="Genomic_DNA"/>
</dbReference>
<keyword evidence="16" id="KW-1185">Reference proteome</keyword>
<evidence type="ECO:0000256" key="12">
    <source>
        <dbReference type="RuleBase" id="RU003857"/>
    </source>
</evidence>
<reference evidence="15 16" key="1">
    <citation type="journal article" date="2017" name="PLoS Biol.">
        <title>The sea cucumber genome provides insights into morphological evolution and visceral regeneration.</title>
        <authorList>
            <person name="Zhang X."/>
            <person name="Sun L."/>
            <person name="Yuan J."/>
            <person name="Sun Y."/>
            <person name="Gao Y."/>
            <person name="Zhang L."/>
            <person name="Li S."/>
            <person name="Dai H."/>
            <person name="Hamel J.F."/>
            <person name="Liu C."/>
            <person name="Yu Y."/>
            <person name="Liu S."/>
            <person name="Lin W."/>
            <person name="Guo K."/>
            <person name="Jin S."/>
            <person name="Xu P."/>
            <person name="Storey K.B."/>
            <person name="Huan P."/>
            <person name="Zhang T."/>
            <person name="Zhou Y."/>
            <person name="Zhang J."/>
            <person name="Lin C."/>
            <person name="Li X."/>
            <person name="Xing L."/>
            <person name="Huo D."/>
            <person name="Sun M."/>
            <person name="Wang L."/>
            <person name="Mercier A."/>
            <person name="Li F."/>
            <person name="Yang H."/>
            <person name="Xiang J."/>
        </authorList>
    </citation>
    <scope>NUCLEOTIDE SEQUENCE [LARGE SCALE GENOMIC DNA]</scope>
    <source>
        <strain evidence="15">Shaxun</strain>
        <tissue evidence="15">Muscle</tissue>
    </source>
</reference>
<evidence type="ECO:0000313" key="15">
    <source>
        <dbReference type="EMBL" id="PIK33208.1"/>
    </source>
</evidence>
<feature type="domain" description="Potassium channel" evidence="14">
    <location>
        <begin position="98"/>
        <end position="169"/>
    </location>
</feature>
<dbReference type="InterPro" id="IPR013099">
    <property type="entry name" value="K_chnl_dom"/>
</dbReference>
<evidence type="ECO:0000256" key="7">
    <source>
        <dbReference type="ARBA" id="ARBA00022958"/>
    </source>
</evidence>
<evidence type="ECO:0000256" key="13">
    <source>
        <dbReference type="SAM" id="Phobius"/>
    </source>
</evidence>
<keyword evidence="7" id="KW-0630">Potassium</keyword>
<keyword evidence="3 12" id="KW-0813">Transport</keyword>
<dbReference type="GO" id="GO:0030322">
    <property type="term" value="P:stabilization of membrane potential"/>
    <property type="evidence" value="ECO:0007669"/>
    <property type="project" value="TreeGrafter"/>
</dbReference>
<evidence type="ECO:0000256" key="10">
    <source>
        <dbReference type="ARBA" id="ARBA00023136"/>
    </source>
</evidence>
<keyword evidence="10 13" id="KW-0472">Membrane</keyword>
<keyword evidence="5 12" id="KW-0812">Transmembrane</keyword>
<feature type="transmembrane region" description="Helical" evidence="13">
    <location>
        <begin position="86"/>
        <end position="105"/>
    </location>
</feature>
<evidence type="ECO:0000256" key="4">
    <source>
        <dbReference type="ARBA" id="ARBA00022538"/>
    </source>
</evidence>
<evidence type="ECO:0000256" key="6">
    <source>
        <dbReference type="ARBA" id="ARBA00022826"/>
    </source>
</evidence>
<dbReference type="PANTHER" id="PTHR11003:SF291">
    <property type="entry name" value="IP11374P"/>
    <property type="match status" value="1"/>
</dbReference>
<evidence type="ECO:0000256" key="2">
    <source>
        <dbReference type="ARBA" id="ARBA00006666"/>
    </source>
</evidence>
<organism evidence="15 16">
    <name type="scientific">Stichopus japonicus</name>
    <name type="common">Sea cucumber</name>
    <dbReference type="NCBI Taxonomy" id="307972"/>
    <lineage>
        <taxon>Eukaryota</taxon>
        <taxon>Metazoa</taxon>
        <taxon>Echinodermata</taxon>
        <taxon>Eleutherozoa</taxon>
        <taxon>Echinozoa</taxon>
        <taxon>Holothuroidea</taxon>
        <taxon>Aspidochirotacea</taxon>
        <taxon>Aspidochirotida</taxon>
        <taxon>Stichopodidae</taxon>
        <taxon>Apostichopus</taxon>
    </lineage>
</organism>
<evidence type="ECO:0000256" key="8">
    <source>
        <dbReference type="ARBA" id="ARBA00022989"/>
    </source>
</evidence>
<comment type="similarity">
    <text evidence="2 12">Belongs to the two pore domain potassium channel (TC 1.A.1.8) family.</text>
</comment>
<accession>A0A2G8JBT2</accession>
<dbReference type="Pfam" id="PF07885">
    <property type="entry name" value="Ion_trans_2"/>
    <property type="match status" value="2"/>
</dbReference>
<dbReference type="SUPFAM" id="SSF81324">
    <property type="entry name" value="Voltage-gated potassium channels"/>
    <property type="match status" value="1"/>
</dbReference>
<dbReference type="PRINTS" id="PR01333">
    <property type="entry name" value="2POREKCHANEL"/>
</dbReference>
<evidence type="ECO:0000313" key="16">
    <source>
        <dbReference type="Proteomes" id="UP000230750"/>
    </source>
</evidence>